<evidence type="ECO:0000313" key="13">
    <source>
        <dbReference type="EMBL" id="RRT91993.1"/>
    </source>
</evidence>
<feature type="compositionally biased region" description="Low complexity" evidence="12">
    <location>
        <begin position="600"/>
        <end position="619"/>
    </location>
</feature>
<evidence type="ECO:0000256" key="10">
    <source>
        <dbReference type="RuleBase" id="RU003322"/>
    </source>
</evidence>
<keyword evidence="5 9" id="KW-0547">Nucleotide-binding</keyword>
<evidence type="ECO:0000256" key="12">
    <source>
        <dbReference type="SAM" id="MobiDB-lite"/>
    </source>
</evidence>
<dbReference type="PROSITE" id="PS00297">
    <property type="entry name" value="HSP70_1"/>
    <property type="match status" value="1"/>
</dbReference>
<keyword evidence="11" id="KW-0175">Coiled coil</keyword>
<keyword evidence="7 9" id="KW-0346">Stress response</keyword>
<dbReference type="InterPro" id="IPR012725">
    <property type="entry name" value="Chaperone_DnaK"/>
</dbReference>
<dbReference type="Pfam" id="PF00012">
    <property type="entry name" value="HSP70"/>
    <property type="match status" value="1"/>
</dbReference>
<dbReference type="NCBIfam" id="NF001413">
    <property type="entry name" value="PRK00290.1"/>
    <property type="match status" value="1"/>
</dbReference>
<gene>
    <name evidence="9 13" type="primary">dnaK</name>
    <name evidence="13" type="ORF">EGI89_07085</name>
</gene>
<evidence type="ECO:0000256" key="11">
    <source>
        <dbReference type="SAM" id="Coils"/>
    </source>
</evidence>
<feature type="modified residue" description="Phosphothreonine; by autocatalysis" evidence="9">
    <location>
        <position position="197"/>
    </location>
</feature>
<dbReference type="FunFam" id="3.90.640.10:FF:000003">
    <property type="entry name" value="Molecular chaperone DnaK"/>
    <property type="match status" value="1"/>
</dbReference>
<evidence type="ECO:0000256" key="1">
    <source>
        <dbReference type="ARBA" id="ARBA00002290"/>
    </source>
</evidence>
<dbReference type="InterPro" id="IPR043129">
    <property type="entry name" value="ATPase_NBD"/>
</dbReference>
<dbReference type="NCBIfam" id="NF003520">
    <property type="entry name" value="PRK05183.1"/>
    <property type="match status" value="1"/>
</dbReference>
<organism evidence="13 14">
    <name type="scientific">Empedobacter falsenii</name>
    <dbReference type="NCBI Taxonomy" id="343874"/>
    <lineage>
        <taxon>Bacteria</taxon>
        <taxon>Pseudomonadati</taxon>
        <taxon>Bacteroidota</taxon>
        <taxon>Flavobacteriia</taxon>
        <taxon>Flavobacteriales</taxon>
        <taxon>Weeksellaceae</taxon>
        <taxon>Empedobacter</taxon>
    </lineage>
</organism>
<feature type="region of interest" description="Disordered" evidence="12">
    <location>
        <begin position="600"/>
        <end position="633"/>
    </location>
</feature>
<feature type="compositionally biased region" description="Acidic residues" evidence="12">
    <location>
        <begin position="623"/>
        <end position="633"/>
    </location>
</feature>
<evidence type="ECO:0000256" key="6">
    <source>
        <dbReference type="ARBA" id="ARBA00022840"/>
    </source>
</evidence>
<sequence length="633" mass="68065">MSKIIGIDLGTTNSCVSVMEGSEPVVIPNAEGKRTTPSIVAFVEGGEIKVGDSAKRQAVTNPKKTIYSIKRFMGTKFNNDADEIGRVPYSVVKGNNDTPAVDIDGRNYTPQEISAMILQKMKKTAEDYLGQEVSRAVITVPAYFNDAQRQATKEAGEIAGLKVERIINEPTAAALAYGLDKANSDKKIVVYDLGGGTFDVSILELGDGVFEVLSTNGDTHLGGDDFDDAIINWLASEFQAKEGVDLKKDAMALQRLREAAEKAKIELSSSAQTEINLPYVTANETGPKHLVETLTRSKFDQLTEDLVRRSMEPCKKALSDAGLSINDIDEVILVGGSTRMPKIQEEVEKFFGKKPSKGVNPDEVVAIGAAIQGGVLTGDVKDVLLLDVTPLSLGIETLGGVFTKLIEANTTIPTKKSEVFSTAVDNQPAVTLRIGQGERPLFNDNKEIGRFDLVDIPPAQRGVPQIEVTFDIDANGILSVSAKDKGTGKEQSIKIEASSGLSDADIERMKKEAQENAAKDEEAKQKIEKVNAADALIFQTEKQLTEYGDKIPADKKQPIEEALAEVKSAHAAQDVAAIDASMEKLNTAWNAASQEIYAAMNEGQQGGAQAQPGADQSQANNDGVEDVDFEEVK</sequence>
<dbReference type="GO" id="GO:0051082">
    <property type="term" value="F:unfolded protein binding"/>
    <property type="evidence" value="ECO:0007669"/>
    <property type="project" value="InterPro"/>
</dbReference>
<dbReference type="NCBIfam" id="TIGR02350">
    <property type="entry name" value="prok_dnaK"/>
    <property type="match status" value="1"/>
</dbReference>
<evidence type="ECO:0000256" key="8">
    <source>
        <dbReference type="ARBA" id="ARBA00023186"/>
    </source>
</evidence>
<dbReference type="GO" id="GO:0005737">
    <property type="term" value="C:cytoplasm"/>
    <property type="evidence" value="ECO:0007669"/>
    <property type="project" value="UniProtKB-ARBA"/>
</dbReference>
<dbReference type="FunFam" id="3.30.420.40:FF:000020">
    <property type="entry name" value="Chaperone protein HscA homolog"/>
    <property type="match status" value="1"/>
</dbReference>
<dbReference type="PROSITE" id="PS00329">
    <property type="entry name" value="HSP70_2"/>
    <property type="match status" value="1"/>
</dbReference>
<proteinExistence type="evidence at transcript level"/>
<dbReference type="PROSITE" id="PS01036">
    <property type="entry name" value="HSP70_3"/>
    <property type="match status" value="1"/>
</dbReference>
<dbReference type="InterPro" id="IPR018181">
    <property type="entry name" value="Heat_shock_70_CS"/>
</dbReference>
<dbReference type="PANTHER" id="PTHR19375">
    <property type="entry name" value="HEAT SHOCK PROTEIN 70KDA"/>
    <property type="match status" value="1"/>
</dbReference>
<reference evidence="13 14" key="1">
    <citation type="submission" date="2018-10" db="EMBL/GenBank/DDBJ databases">
        <title>Transmission dynamics of multidrug resistant bacteria on intensive care unit surfaces.</title>
        <authorList>
            <person name="D'Souza A.W."/>
            <person name="Potter R.F."/>
            <person name="Wallace M."/>
            <person name="Shupe A."/>
            <person name="Patel S."/>
            <person name="Sun S."/>
            <person name="Gul D."/>
            <person name="Kwon J.H."/>
            <person name="Andleeb S."/>
            <person name="Burnham C.-A.D."/>
            <person name="Dantas G."/>
        </authorList>
    </citation>
    <scope>NUCLEOTIDE SEQUENCE [LARGE SCALE GENOMIC DNA]</scope>
    <source>
        <strain evidence="13 14">WF_348</strain>
    </source>
</reference>
<dbReference type="EMBL" id="RHPO01000011">
    <property type="protein sequence ID" value="RRT91993.1"/>
    <property type="molecule type" value="Genomic_DNA"/>
</dbReference>
<evidence type="ECO:0000256" key="7">
    <source>
        <dbReference type="ARBA" id="ARBA00023016"/>
    </source>
</evidence>
<comment type="caution">
    <text evidence="13">The sequence shown here is derived from an EMBL/GenBank/DDBJ whole genome shotgun (WGS) entry which is preliminary data.</text>
</comment>
<evidence type="ECO:0000256" key="4">
    <source>
        <dbReference type="ARBA" id="ARBA00022553"/>
    </source>
</evidence>
<evidence type="ECO:0000256" key="2">
    <source>
        <dbReference type="ARBA" id="ARBA00007381"/>
    </source>
</evidence>
<dbReference type="InterPro" id="IPR029048">
    <property type="entry name" value="HSP70_C_sf"/>
</dbReference>
<comment type="similarity">
    <text evidence="2 9 10">Belongs to the heat shock protein 70 family.</text>
</comment>
<dbReference type="Gene3D" id="1.20.1270.10">
    <property type="match status" value="1"/>
</dbReference>
<dbReference type="PRINTS" id="PR00301">
    <property type="entry name" value="HEATSHOCK70"/>
</dbReference>
<comment type="function">
    <text evidence="1 9">Acts as a chaperone.</text>
</comment>
<dbReference type="GO" id="GO:0140662">
    <property type="term" value="F:ATP-dependent protein folding chaperone"/>
    <property type="evidence" value="ECO:0007669"/>
    <property type="project" value="InterPro"/>
</dbReference>
<comment type="induction">
    <text evidence="9">By stress conditions e.g. heat shock.</text>
</comment>
<evidence type="ECO:0000313" key="14">
    <source>
        <dbReference type="Proteomes" id="UP000267844"/>
    </source>
</evidence>
<accession>A0A427BPI3</accession>
<name>A0A427BPI3_9FLAO</name>
<dbReference type="FunFam" id="2.60.34.10:FF:000014">
    <property type="entry name" value="Chaperone protein DnaK HSP70"/>
    <property type="match status" value="1"/>
</dbReference>
<dbReference type="FunFam" id="1.20.1270.10:FF:000001">
    <property type="entry name" value="Molecular chaperone DnaK"/>
    <property type="match status" value="1"/>
</dbReference>
<dbReference type="CDD" id="cd10234">
    <property type="entry name" value="ASKHA_NBD_HSP70_DnaK-like"/>
    <property type="match status" value="1"/>
</dbReference>
<protein>
    <recommendedName>
        <fullName evidence="3 9">Chaperone protein DnaK</fullName>
    </recommendedName>
    <alternativeName>
        <fullName evidence="9">HSP70</fullName>
    </alternativeName>
    <alternativeName>
        <fullName evidence="9">Heat shock 70 kDa protein</fullName>
    </alternativeName>
    <alternativeName>
        <fullName evidence="9">Heat shock protein 70</fullName>
    </alternativeName>
</protein>
<dbReference type="InterPro" id="IPR013126">
    <property type="entry name" value="Hsp_70_fam"/>
</dbReference>
<evidence type="ECO:0000256" key="9">
    <source>
        <dbReference type="HAMAP-Rule" id="MF_00332"/>
    </source>
</evidence>
<keyword evidence="6 9" id="KW-0067">ATP-binding</keyword>
<dbReference type="Proteomes" id="UP000267844">
    <property type="component" value="Unassembled WGS sequence"/>
</dbReference>
<dbReference type="SUPFAM" id="SSF100920">
    <property type="entry name" value="Heat shock protein 70kD (HSP70), peptide-binding domain"/>
    <property type="match status" value="1"/>
</dbReference>
<dbReference type="Gene3D" id="3.30.420.40">
    <property type="match status" value="2"/>
</dbReference>
<dbReference type="Gene3D" id="2.60.34.10">
    <property type="entry name" value="Substrate Binding Domain Of DNAk, Chain A, domain 1"/>
    <property type="match status" value="1"/>
</dbReference>
<feature type="coiled-coil region" evidence="11">
    <location>
        <begin position="246"/>
        <end position="273"/>
    </location>
</feature>
<dbReference type="AlphaFoldDB" id="A0A427BPI3"/>
<keyword evidence="4 9" id="KW-0597">Phosphoprotein</keyword>
<evidence type="ECO:0000256" key="3">
    <source>
        <dbReference type="ARBA" id="ARBA00014415"/>
    </source>
</evidence>
<dbReference type="SUPFAM" id="SSF53067">
    <property type="entry name" value="Actin-like ATPase domain"/>
    <property type="match status" value="2"/>
</dbReference>
<dbReference type="Gene3D" id="3.90.640.10">
    <property type="entry name" value="Actin, Chain A, domain 4"/>
    <property type="match status" value="1"/>
</dbReference>
<keyword evidence="8 9" id="KW-0143">Chaperone</keyword>
<dbReference type="GO" id="GO:0005524">
    <property type="term" value="F:ATP binding"/>
    <property type="evidence" value="ECO:0007669"/>
    <property type="project" value="UniProtKB-UniRule"/>
</dbReference>
<dbReference type="InterPro" id="IPR029047">
    <property type="entry name" value="HSP70_peptide-bd_sf"/>
</dbReference>
<dbReference type="FunFam" id="3.30.420.40:FF:000004">
    <property type="entry name" value="Molecular chaperone DnaK"/>
    <property type="match status" value="1"/>
</dbReference>
<dbReference type="RefSeq" id="WP_125349684.1">
    <property type="nucleotide sequence ID" value="NZ_RHPN01000009.1"/>
</dbReference>
<evidence type="ECO:0000256" key="5">
    <source>
        <dbReference type="ARBA" id="ARBA00022741"/>
    </source>
</evidence>
<dbReference type="HAMAP" id="MF_00332">
    <property type="entry name" value="DnaK"/>
    <property type="match status" value="1"/>
</dbReference>